<dbReference type="PROSITE" id="PS00409">
    <property type="entry name" value="PROKAR_NTER_METHYL"/>
    <property type="match status" value="1"/>
</dbReference>
<evidence type="ECO:0000313" key="3">
    <source>
        <dbReference type="Proteomes" id="UP000252558"/>
    </source>
</evidence>
<evidence type="ECO:0000256" key="1">
    <source>
        <dbReference type="SAM" id="Phobius"/>
    </source>
</evidence>
<dbReference type="Pfam" id="PF07963">
    <property type="entry name" value="N_methyl"/>
    <property type="match status" value="1"/>
</dbReference>
<dbReference type="GO" id="GO:0043683">
    <property type="term" value="P:type IV pilus assembly"/>
    <property type="evidence" value="ECO:0007669"/>
    <property type="project" value="InterPro"/>
</dbReference>
<keyword evidence="1" id="KW-0812">Transmembrane</keyword>
<dbReference type="InterPro" id="IPR032092">
    <property type="entry name" value="PilW"/>
</dbReference>
<organism evidence="2 3">
    <name type="scientific">Corallincola holothuriorum</name>
    <dbReference type="NCBI Taxonomy" id="2282215"/>
    <lineage>
        <taxon>Bacteria</taxon>
        <taxon>Pseudomonadati</taxon>
        <taxon>Pseudomonadota</taxon>
        <taxon>Gammaproteobacteria</taxon>
        <taxon>Alteromonadales</taxon>
        <taxon>Psychromonadaceae</taxon>
        <taxon>Corallincola</taxon>
    </lineage>
</organism>
<dbReference type="NCBIfam" id="TIGR02532">
    <property type="entry name" value="IV_pilin_GFxxxE"/>
    <property type="match status" value="1"/>
</dbReference>
<keyword evidence="1" id="KW-0472">Membrane</keyword>
<name>A0A368N6I0_9GAMM</name>
<proteinExistence type="predicted"/>
<sequence length="358" mass="39244">MRYCRCLSASANCGNLYQPMIGIDMQNIRGFSLVELMVAMVLGLFLMGGVIAFISSQSRLENQTSAFSEIQENARLALNLLSEDIAQSGFYGDFTGINVNSSSPTVERFVGVVTPSPECVQSGGRNGTFPIGDGLKFRTLWAGHSVSGNSLLTSSCDSPNVGTDVLQIKRLIASEVVAGNEDANRFYGMTNFSRLILYRTPDTPTTADVPNGMRYEYQHHVYYIDDVTNDGITAPYLQRRNLIIVGGTPQMDLADGGLVPGIENIHFQFGIDSNGDGHPNGFVDTDDVTAEQWDSADVLGERIVAVRVFVLARSLEPDPTYMHEPITYQMGGRSIVIPETDRHRRLLLSTTVTLRNLL</sequence>
<reference evidence="2 3" key="1">
    <citation type="submission" date="2018-07" db="EMBL/GenBank/DDBJ databases">
        <title>Corallincola holothuriorum sp. nov., a new facultative anaerobe isolated from sea cucumber Apostichopus japonicus.</title>
        <authorList>
            <person name="Xia H."/>
        </authorList>
    </citation>
    <scope>NUCLEOTIDE SEQUENCE [LARGE SCALE GENOMIC DNA]</scope>
    <source>
        <strain evidence="2 3">C4</strain>
    </source>
</reference>
<accession>A0A368N6I0</accession>
<feature type="transmembrane region" description="Helical" evidence="1">
    <location>
        <begin position="33"/>
        <end position="54"/>
    </location>
</feature>
<keyword evidence="1" id="KW-1133">Transmembrane helix</keyword>
<gene>
    <name evidence="2" type="ORF">DU002_14945</name>
</gene>
<dbReference type="InterPro" id="IPR012902">
    <property type="entry name" value="N_methyl_site"/>
</dbReference>
<dbReference type="Pfam" id="PF16074">
    <property type="entry name" value="PilW"/>
    <property type="match status" value="1"/>
</dbReference>
<protein>
    <submittedName>
        <fullName evidence="2">Prepilin-type N-terminal cleavage/methylation domain-containing protein</fullName>
    </submittedName>
</protein>
<comment type="caution">
    <text evidence="2">The sequence shown here is derived from an EMBL/GenBank/DDBJ whole genome shotgun (WGS) entry which is preliminary data.</text>
</comment>
<dbReference type="Proteomes" id="UP000252558">
    <property type="component" value="Unassembled WGS sequence"/>
</dbReference>
<dbReference type="AlphaFoldDB" id="A0A368N6I0"/>
<evidence type="ECO:0000313" key="2">
    <source>
        <dbReference type="EMBL" id="RCU45750.1"/>
    </source>
</evidence>
<keyword evidence="3" id="KW-1185">Reference proteome</keyword>
<dbReference type="EMBL" id="QPID01000009">
    <property type="protein sequence ID" value="RCU45750.1"/>
    <property type="molecule type" value="Genomic_DNA"/>
</dbReference>